<evidence type="ECO:0008006" key="4">
    <source>
        <dbReference type="Google" id="ProtNLM"/>
    </source>
</evidence>
<dbReference type="InterPro" id="IPR010870">
    <property type="entry name" value="Porin_O/P"/>
</dbReference>
<evidence type="ECO:0000256" key="1">
    <source>
        <dbReference type="SAM" id="SignalP"/>
    </source>
</evidence>
<dbReference type="Proteomes" id="UP000010321">
    <property type="component" value="Unassembled WGS sequence"/>
</dbReference>
<gene>
    <name evidence="2" type="ORF">HMPREF9445_01404</name>
</gene>
<dbReference type="Pfam" id="PF07396">
    <property type="entry name" value="Porin_O_P"/>
    <property type="match status" value="1"/>
</dbReference>
<reference evidence="2 3" key="1">
    <citation type="submission" date="2011-02" db="EMBL/GenBank/DDBJ databases">
        <authorList>
            <person name="Weinstock G."/>
            <person name="Sodergren E."/>
            <person name="Clifton S."/>
            <person name="Fulton L."/>
            <person name="Fulton B."/>
            <person name="Courtney L."/>
            <person name="Fronick C."/>
            <person name="Harrison M."/>
            <person name="Strong C."/>
            <person name="Farmer C."/>
            <person name="Delahaunty K."/>
            <person name="Markovic C."/>
            <person name="Hall O."/>
            <person name="Minx P."/>
            <person name="Tomlinson C."/>
            <person name="Mitreva M."/>
            <person name="Hou S."/>
            <person name="Chen J."/>
            <person name="Wollam A."/>
            <person name="Pepin K.H."/>
            <person name="Johnson M."/>
            <person name="Bhonagiri V."/>
            <person name="Zhang X."/>
            <person name="Suruliraj S."/>
            <person name="Warren W."/>
            <person name="Chinwalla A."/>
            <person name="Mardis E.R."/>
            <person name="Wilson R.K."/>
        </authorList>
    </citation>
    <scope>NUCLEOTIDE SEQUENCE [LARGE SCALE GENOMIC DNA]</scope>
    <source>
        <strain evidence="2 3">YIT 12056</strain>
    </source>
</reference>
<keyword evidence="1" id="KW-0732">Signal</keyword>
<sequence length="397" mass="45513">MDMIKKLTFILLIAGCAQGMYAQNTEKSEKFLENKTLFEELTNVKKKQDKFNLFLNMQGSFDANFHDGFEEGAFKMRQLRIEAKGNINNWLSYRYRQRLNRSNDSSGNIDNLPTSIDIAGIGVKLGKGFSIFAGKQCAAYGGIEFDLNPIEIYEYSDMIENMSNFMTGLNIGYDINSNQQLNLQILDSRNGSFSKTYGVETEDGELPTIESGKLPLVYTLNWNGNFNDVFKTRWSASVMNEAKDRNMYYYAFGNELNLNKFNMFLDFMYSRESIDRKGIMTGITGSMEGHNASDAGYFSMVTKLNYRFLPKWNAFVKGMYETASLTKQQGDLEKGKYRTAWGYFAGVEFYPMDTNLHFFLTYVGRSYDFTARAKALGQENYSTNRVSVGFIYQLPMF</sequence>
<accession>A0ABN0CQ09</accession>
<evidence type="ECO:0000313" key="3">
    <source>
        <dbReference type="Proteomes" id="UP000010321"/>
    </source>
</evidence>
<name>A0ABN0CQ09_9BACE</name>
<feature type="chain" id="PRO_5047433723" description="Phosphate-selective porin O and P" evidence="1">
    <location>
        <begin position="23"/>
        <end position="397"/>
    </location>
</feature>
<protein>
    <recommendedName>
        <fullName evidence="4">Phosphate-selective porin O and P</fullName>
    </recommendedName>
</protein>
<keyword evidence="3" id="KW-1185">Reference proteome</keyword>
<comment type="caution">
    <text evidence="2">The sequence shown here is derived from an EMBL/GenBank/DDBJ whole genome shotgun (WGS) entry which is preliminary data.</text>
</comment>
<proteinExistence type="predicted"/>
<feature type="signal peptide" evidence="1">
    <location>
        <begin position="1"/>
        <end position="22"/>
    </location>
</feature>
<evidence type="ECO:0000313" key="2">
    <source>
        <dbReference type="EMBL" id="EGF53072.1"/>
    </source>
</evidence>
<organism evidence="2 3">
    <name type="scientific">Bacteroides clarus YIT 12056</name>
    <dbReference type="NCBI Taxonomy" id="762984"/>
    <lineage>
        <taxon>Bacteria</taxon>
        <taxon>Pseudomonadati</taxon>
        <taxon>Bacteroidota</taxon>
        <taxon>Bacteroidia</taxon>
        <taxon>Bacteroidales</taxon>
        <taxon>Bacteroidaceae</taxon>
        <taxon>Bacteroides</taxon>
    </lineage>
</organism>
<dbReference type="EMBL" id="AFBM01000010">
    <property type="protein sequence ID" value="EGF53072.1"/>
    <property type="molecule type" value="Genomic_DNA"/>
</dbReference>